<keyword evidence="2" id="KW-0808">Transferase</keyword>
<dbReference type="OrthoDB" id="5945798at2759"/>
<evidence type="ECO:0000313" key="6">
    <source>
        <dbReference type="Proteomes" id="UP000198287"/>
    </source>
</evidence>
<evidence type="ECO:0000256" key="3">
    <source>
        <dbReference type="ARBA" id="ARBA00022691"/>
    </source>
</evidence>
<dbReference type="InterPro" id="IPR046341">
    <property type="entry name" value="SET_dom_sf"/>
</dbReference>
<evidence type="ECO:0000256" key="2">
    <source>
        <dbReference type="ARBA" id="ARBA00022679"/>
    </source>
</evidence>
<dbReference type="GO" id="GO:0032259">
    <property type="term" value="P:methylation"/>
    <property type="evidence" value="ECO:0007669"/>
    <property type="project" value="UniProtKB-KW"/>
</dbReference>
<dbReference type="AlphaFoldDB" id="A0A226DHV5"/>
<comment type="caution">
    <text evidence="5">The sequence shown here is derived from an EMBL/GenBank/DDBJ whole genome shotgun (WGS) entry which is preliminary data.</text>
</comment>
<protein>
    <submittedName>
        <fullName evidence="5">SET and MYND domain-containing protein 4</fullName>
    </submittedName>
</protein>
<dbReference type="Gene3D" id="1.10.220.160">
    <property type="match status" value="1"/>
</dbReference>
<dbReference type="Gene3D" id="6.10.140.2220">
    <property type="match status" value="1"/>
</dbReference>
<dbReference type="PANTHER" id="PTHR46165">
    <property type="entry name" value="SET AND MYND DOMAIN-CONTAINING PROTEIN 4"/>
    <property type="match status" value="1"/>
</dbReference>
<feature type="domain" description="SET" evidence="4">
    <location>
        <begin position="218"/>
        <end position="474"/>
    </location>
</feature>
<dbReference type="GO" id="GO:0005737">
    <property type="term" value="C:cytoplasm"/>
    <property type="evidence" value="ECO:0007669"/>
    <property type="project" value="TreeGrafter"/>
</dbReference>
<sequence length="585" mass="65013">MDDFDNLSYTTVTAAASIYLGNCAINSTHYNSVRDSFLKSFHDDGKKHEFLEKYHKCATNQERIDLFRPYFNWTSVPTEFLSGRIGWQKSAALSNALRLQGGEENDHTHSLRAYNLSLSFAPPNSVQEALSYAARSALFQRISEFKLAQRDAHLAKCCASFSDLDDTIRHQIEERAKNNANGASITGNLTLGKVLCEDMVAMIRRSPNSDNLLHGATSGVELKVDPIAGRKLVATRDFPAGSPLLYDEPYVILPENILGWNTSRCSTCAQPILGGVPDPLSPFATYCSADCLSKPAALPATILSYIQACPSLHQALLPLTVLYKLSRTQTPTQSSVHSDPSRSHTSIFNLIQHKSIPWKFDSSNSVPPEFTALFVSQLAAELTTNLSSPLFYPDPALLLHLLESLPYNVVTLSTPPTSPAGGGPYATGVFSRIALANSSCHPNALLYKNSRSPVGLLVSCRRISKGEEILLCYKSHWSRESIHDRRAWLLTHYKFDCACAACQKGWEEKDMQSELVFQGDLLQKAAHFEEDFEQVIALVEEGEWREGFDAAVRCCDQSGHFDPRWDMVVAMEEILRRIVIQLQEN</sequence>
<accession>A0A226DHV5</accession>
<dbReference type="Gene3D" id="2.170.270.10">
    <property type="entry name" value="SET domain"/>
    <property type="match status" value="1"/>
</dbReference>
<keyword evidence="3" id="KW-0949">S-adenosyl-L-methionine</keyword>
<dbReference type="STRING" id="158441.A0A226DHV5"/>
<dbReference type="InterPro" id="IPR001214">
    <property type="entry name" value="SET_dom"/>
</dbReference>
<dbReference type="GO" id="GO:0008757">
    <property type="term" value="F:S-adenosylmethionine-dependent methyltransferase activity"/>
    <property type="evidence" value="ECO:0007669"/>
    <property type="project" value="UniProtKB-ARBA"/>
</dbReference>
<dbReference type="EMBL" id="LNIX01000019">
    <property type="protein sequence ID" value="OXA44759.1"/>
    <property type="molecule type" value="Genomic_DNA"/>
</dbReference>
<dbReference type="GO" id="GO:0042826">
    <property type="term" value="F:histone deacetylase binding"/>
    <property type="evidence" value="ECO:0007669"/>
    <property type="project" value="TreeGrafter"/>
</dbReference>
<dbReference type="PROSITE" id="PS50280">
    <property type="entry name" value="SET"/>
    <property type="match status" value="1"/>
</dbReference>
<dbReference type="SUPFAM" id="SSF82199">
    <property type="entry name" value="SET domain"/>
    <property type="match status" value="1"/>
</dbReference>
<evidence type="ECO:0000259" key="4">
    <source>
        <dbReference type="PROSITE" id="PS50280"/>
    </source>
</evidence>
<dbReference type="OMA" id="SHWSRES"/>
<reference evidence="5 6" key="1">
    <citation type="submission" date="2015-12" db="EMBL/GenBank/DDBJ databases">
        <title>The genome of Folsomia candida.</title>
        <authorList>
            <person name="Faddeeva A."/>
            <person name="Derks M.F."/>
            <person name="Anvar Y."/>
            <person name="Smit S."/>
            <person name="Van Straalen N."/>
            <person name="Roelofs D."/>
        </authorList>
    </citation>
    <scope>NUCLEOTIDE SEQUENCE [LARGE SCALE GENOMIC DNA]</scope>
    <source>
        <strain evidence="5 6">VU population</strain>
        <tissue evidence="5">Whole body</tissue>
    </source>
</reference>
<gene>
    <name evidence="5" type="ORF">Fcan01_20728</name>
</gene>
<evidence type="ECO:0000256" key="1">
    <source>
        <dbReference type="ARBA" id="ARBA00022603"/>
    </source>
</evidence>
<dbReference type="Proteomes" id="UP000198287">
    <property type="component" value="Unassembled WGS sequence"/>
</dbReference>
<organism evidence="5 6">
    <name type="scientific">Folsomia candida</name>
    <name type="common">Springtail</name>
    <dbReference type="NCBI Taxonomy" id="158441"/>
    <lineage>
        <taxon>Eukaryota</taxon>
        <taxon>Metazoa</taxon>
        <taxon>Ecdysozoa</taxon>
        <taxon>Arthropoda</taxon>
        <taxon>Hexapoda</taxon>
        <taxon>Collembola</taxon>
        <taxon>Entomobryomorpha</taxon>
        <taxon>Isotomoidea</taxon>
        <taxon>Isotomidae</taxon>
        <taxon>Proisotominae</taxon>
        <taxon>Folsomia</taxon>
    </lineage>
</organism>
<dbReference type="GO" id="GO:0008276">
    <property type="term" value="F:protein methyltransferase activity"/>
    <property type="evidence" value="ECO:0007669"/>
    <property type="project" value="UniProtKB-ARBA"/>
</dbReference>
<keyword evidence="1" id="KW-0489">Methyltransferase</keyword>
<keyword evidence="6" id="KW-1185">Reference proteome</keyword>
<name>A0A226DHV5_FOLCA</name>
<dbReference type="GO" id="GO:0008170">
    <property type="term" value="F:N-methyltransferase activity"/>
    <property type="evidence" value="ECO:0007669"/>
    <property type="project" value="UniProtKB-ARBA"/>
</dbReference>
<dbReference type="GO" id="GO:0005634">
    <property type="term" value="C:nucleus"/>
    <property type="evidence" value="ECO:0007669"/>
    <property type="project" value="TreeGrafter"/>
</dbReference>
<dbReference type="PANTHER" id="PTHR46165:SF2">
    <property type="entry name" value="SET AND MYND DOMAIN-CONTAINING PROTEIN 4"/>
    <property type="match status" value="1"/>
</dbReference>
<dbReference type="InterPro" id="IPR052097">
    <property type="entry name" value="SET-MYND_domain_protein"/>
</dbReference>
<proteinExistence type="predicted"/>
<dbReference type="Pfam" id="PF00856">
    <property type="entry name" value="SET"/>
    <property type="match status" value="1"/>
</dbReference>
<evidence type="ECO:0000313" key="5">
    <source>
        <dbReference type="EMBL" id="OXA44759.1"/>
    </source>
</evidence>